<accession>A0AAV7H6V3</accession>
<protein>
    <submittedName>
        <fullName evidence="2">Uncharacterized protein</fullName>
    </submittedName>
</protein>
<dbReference type="EMBL" id="JAGFBR010000008">
    <property type="protein sequence ID" value="KAH0463265.1"/>
    <property type="molecule type" value="Genomic_DNA"/>
</dbReference>
<keyword evidence="1" id="KW-0175">Coiled coil</keyword>
<organism evidence="2 3">
    <name type="scientific">Dendrobium chrysotoxum</name>
    <name type="common">Orchid</name>
    <dbReference type="NCBI Taxonomy" id="161865"/>
    <lineage>
        <taxon>Eukaryota</taxon>
        <taxon>Viridiplantae</taxon>
        <taxon>Streptophyta</taxon>
        <taxon>Embryophyta</taxon>
        <taxon>Tracheophyta</taxon>
        <taxon>Spermatophyta</taxon>
        <taxon>Magnoliopsida</taxon>
        <taxon>Liliopsida</taxon>
        <taxon>Asparagales</taxon>
        <taxon>Orchidaceae</taxon>
        <taxon>Epidendroideae</taxon>
        <taxon>Malaxideae</taxon>
        <taxon>Dendrobiinae</taxon>
        <taxon>Dendrobium</taxon>
    </lineage>
</organism>
<gene>
    <name evidence="2" type="ORF">IEQ34_007847</name>
</gene>
<evidence type="ECO:0000256" key="1">
    <source>
        <dbReference type="SAM" id="Coils"/>
    </source>
</evidence>
<reference evidence="2 3" key="1">
    <citation type="journal article" date="2021" name="Hortic Res">
        <title>Chromosome-scale assembly of the Dendrobium chrysotoxum genome enhances the understanding of orchid evolution.</title>
        <authorList>
            <person name="Zhang Y."/>
            <person name="Zhang G.Q."/>
            <person name="Zhang D."/>
            <person name="Liu X.D."/>
            <person name="Xu X.Y."/>
            <person name="Sun W.H."/>
            <person name="Yu X."/>
            <person name="Zhu X."/>
            <person name="Wang Z.W."/>
            <person name="Zhao X."/>
            <person name="Zhong W.Y."/>
            <person name="Chen H."/>
            <person name="Yin W.L."/>
            <person name="Huang T."/>
            <person name="Niu S.C."/>
            <person name="Liu Z.J."/>
        </authorList>
    </citation>
    <scope>NUCLEOTIDE SEQUENCE [LARGE SCALE GENOMIC DNA]</scope>
    <source>
        <strain evidence="2">Lindl</strain>
    </source>
</reference>
<sequence>MPLMGSVAMLTAKVTEKEEEEEEEEEMLRLEGLKEDDCLQLLKGHTFANTENLDILHKLRSIGKCMVF</sequence>
<keyword evidence="3" id="KW-1185">Reference proteome</keyword>
<feature type="coiled-coil region" evidence="1">
    <location>
        <begin position="7"/>
        <end position="36"/>
    </location>
</feature>
<comment type="caution">
    <text evidence="2">The sequence shown here is derived from an EMBL/GenBank/DDBJ whole genome shotgun (WGS) entry which is preliminary data.</text>
</comment>
<dbReference type="AlphaFoldDB" id="A0AAV7H6V3"/>
<dbReference type="Proteomes" id="UP000775213">
    <property type="component" value="Unassembled WGS sequence"/>
</dbReference>
<evidence type="ECO:0000313" key="2">
    <source>
        <dbReference type="EMBL" id="KAH0463265.1"/>
    </source>
</evidence>
<evidence type="ECO:0000313" key="3">
    <source>
        <dbReference type="Proteomes" id="UP000775213"/>
    </source>
</evidence>
<proteinExistence type="predicted"/>
<name>A0AAV7H6V3_DENCH</name>